<reference evidence="1" key="1">
    <citation type="submission" date="2021-05" db="EMBL/GenBank/DDBJ databases">
        <authorList>
            <person name="Pan Q."/>
            <person name="Jouanno E."/>
            <person name="Zahm M."/>
            <person name="Klopp C."/>
            <person name="Cabau C."/>
            <person name="Louis A."/>
            <person name="Berthelot C."/>
            <person name="Parey E."/>
            <person name="Roest Crollius H."/>
            <person name="Montfort J."/>
            <person name="Robinson-Rechavi M."/>
            <person name="Bouchez O."/>
            <person name="Lampietro C."/>
            <person name="Lopez Roques C."/>
            <person name="Donnadieu C."/>
            <person name="Postlethwait J."/>
            <person name="Bobe J."/>
            <person name="Dillon D."/>
            <person name="Chandos A."/>
            <person name="von Hippel F."/>
            <person name="Guiguen Y."/>
        </authorList>
    </citation>
    <scope>NUCLEOTIDE SEQUENCE</scope>
    <source>
        <strain evidence="1">YG-Jan2019</strain>
    </source>
</reference>
<protein>
    <submittedName>
        <fullName evidence="1">Uncharacterized protein</fullName>
    </submittedName>
</protein>
<evidence type="ECO:0000313" key="1">
    <source>
        <dbReference type="EMBL" id="KAJ7999778.1"/>
    </source>
</evidence>
<sequence>MNATQTIFDLQMDNACDYLLKAEDILRFPTINRGPLVNASKTATASKPLVLPSLVHLFQVSAEEKKDKLFLPRTTWQFISPLDPKQETIQPSKPKGKPTNNQSAYYRKIWAFRQECMKQEAPASGTRSQPKDDTGPILFVREAGQRNALPKHLGSRIAQSTTESEPRTTAPRQVTIPLPLSGSLPSPVTDVSKICPCDHLKDQCDPNCCCDPECSEELVLFTSCTVETVSGEPRLCSQDVATYSISETVDGYAQVRTSVQKQVNQDVLCIHSTNYEASLSLATPEVPTVGNFDGLYQRFLQFWFGSSSDGATLPTGEPLNSSRYLYGDVIETEEESGQSFYFRFPTPSVTTECTHLNPAAFLRDQSSRCTQKLVLERDCTTLKALSVQSYTYLRLRSMKSKDASVVTVEVVSVLLQSLEGTQTRLNLTGNLSMDPLLLANQAPNSAVCINVVLQVAYKVTYSEAGDIVRVTAAVVLGAIDRSTVPVEQQFEIKFIQENVEEVVLGSSGNPGYVVGLPLLAGTKTAEYPFHIYQTFRISDSRGTLNLLHGSKTSDCLGGPHQRSPVLFGVNMMSGCTLSLDDTANCSVVSELLLGVLRGQGFPQYVASFGNSLPQKPNDWVLIRNQTKPMEVQSCSIPLSLHLEVQWTQYGSLVNPQAQIISVTEAIQTNSSNLASLSGGSRTISVTTSVTFIPMSAAAQPGYKALPTIQAKLPYDFFFPFV</sequence>
<comment type="caution">
    <text evidence="1">The sequence shown here is derived from an EMBL/GenBank/DDBJ whole genome shotgun (WGS) entry which is preliminary data.</text>
</comment>
<keyword evidence="2" id="KW-1185">Reference proteome</keyword>
<name>A0ACC2G842_DALPE</name>
<evidence type="ECO:0000313" key="2">
    <source>
        <dbReference type="Proteomes" id="UP001157502"/>
    </source>
</evidence>
<accession>A0ACC2G842</accession>
<gene>
    <name evidence="1" type="ORF">DPEC_G00197960</name>
</gene>
<dbReference type="EMBL" id="CM055743">
    <property type="protein sequence ID" value="KAJ7999778.1"/>
    <property type="molecule type" value="Genomic_DNA"/>
</dbReference>
<proteinExistence type="predicted"/>
<organism evidence="1 2">
    <name type="scientific">Dallia pectoralis</name>
    <name type="common">Alaska blackfish</name>
    <dbReference type="NCBI Taxonomy" id="75939"/>
    <lineage>
        <taxon>Eukaryota</taxon>
        <taxon>Metazoa</taxon>
        <taxon>Chordata</taxon>
        <taxon>Craniata</taxon>
        <taxon>Vertebrata</taxon>
        <taxon>Euteleostomi</taxon>
        <taxon>Actinopterygii</taxon>
        <taxon>Neopterygii</taxon>
        <taxon>Teleostei</taxon>
        <taxon>Protacanthopterygii</taxon>
        <taxon>Esociformes</taxon>
        <taxon>Umbridae</taxon>
        <taxon>Dallia</taxon>
    </lineage>
</organism>
<dbReference type="Proteomes" id="UP001157502">
    <property type="component" value="Chromosome 16"/>
</dbReference>